<evidence type="ECO:0000313" key="2">
    <source>
        <dbReference type="EMBL" id="RYB05255.1"/>
    </source>
</evidence>
<feature type="transmembrane region" description="Helical" evidence="1">
    <location>
        <begin position="82"/>
        <end position="104"/>
    </location>
</feature>
<keyword evidence="1" id="KW-1133">Transmembrane helix</keyword>
<feature type="transmembrane region" description="Helical" evidence="1">
    <location>
        <begin position="40"/>
        <end position="62"/>
    </location>
</feature>
<dbReference type="OrthoDB" id="8444528at2"/>
<protein>
    <submittedName>
        <fullName evidence="2">DUF805 domain-containing protein</fullName>
    </submittedName>
</protein>
<dbReference type="InterPro" id="IPR008523">
    <property type="entry name" value="DUF805"/>
</dbReference>
<dbReference type="EMBL" id="QYBC01000007">
    <property type="protein sequence ID" value="RYB05255.1"/>
    <property type="molecule type" value="Genomic_DNA"/>
</dbReference>
<gene>
    <name evidence="2" type="ORF">D3272_09885</name>
</gene>
<name>A0A4Q2RFU1_9HYPH</name>
<sequence>MPRHGRRRPSTTSCGTDPALADAGFRFLYREDRGRISRAAWWRGTLPLAVLVGLATAGWIAVRPYAVHDLRSQPFIDGATVGAYLYLAAYAFGLILAAVCSYNVSAKRFRDRGRPGRWAAVLPLAAFLTGALVWFIPQSFGTVPGWAGQAAETVLLLVVVWNVVELGFRPTDVKNRRILP</sequence>
<reference evidence="2 3" key="2">
    <citation type="submission" date="2019-02" db="EMBL/GenBank/DDBJ databases">
        <title>'Lichenibacterium ramalinii' gen. nov. sp. nov., 'Lichenibacterium minor' gen. nov. sp. nov.</title>
        <authorList>
            <person name="Pankratov T."/>
        </authorList>
    </citation>
    <scope>NUCLEOTIDE SEQUENCE [LARGE SCALE GENOMIC DNA]</scope>
    <source>
        <strain evidence="2 3">RmlP001</strain>
    </source>
</reference>
<dbReference type="GO" id="GO:0016020">
    <property type="term" value="C:membrane"/>
    <property type="evidence" value="ECO:0007669"/>
    <property type="project" value="InterPro"/>
</dbReference>
<dbReference type="AlphaFoldDB" id="A0A4Q2RFU1"/>
<dbReference type="Pfam" id="PF05656">
    <property type="entry name" value="DUF805"/>
    <property type="match status" value="1"/>
</dbReference>
<proteinExistence type="predicted"/>
<reference evidence="2 3" key="1">
    <citation type="submission" date="2018-09" db="EMBL/GenBank/DDBJ databases">
        <authorList>
            <person name="Grouzdev D.S."/>
            <person name="Krutkina M.S."/>
        </authorList>
    </citation>
    <scope>NUCLEOTIDE SEQUENCE [LARGE SCALE GENOMIC DNA]</scope>
    <source>
        <strain evidence="2 3">RmlP001</strain>
    </source>
</reference>
<dbReference type="Proteomes" id="UP000289411">
    <property type="component" value="Unassembled WGS sequence"/>
</dbReference>
<feature type="transmembrane region" description="Helical" evidence="1">
    <location>
        <begin position="148"/>
        <end position="168"/>
    </location>
</feature>
<accession>A0A4Q2RFU1</accession>
<feature type="transmembrane region" description="Helical" evidence="1">
    <location>
        <begin position="116"/>
        <end position="136"/>
    </location>
</feature>
<comment type="caution">
    <text evidence="2">The sequence shown here is derived from an EMBL/GenBank/DDBJ whole genome shotgun (WGS) entry which is preliminary data.</text>
</comment>
<keyword evidence="3" id="KW-1185">Reference proteome</keyword>
<organism evidence="2 3">
    <name type="scientific">Lichenibacterium ramalinae</name>
    <dbReference type="NCBI Taxonomy" id="2316527"/>
    <lineage>
        <taxon>Bacteria</taxon>
        <taxon>Pseudomonadati</taxon>
        <taxon>Pseudomonadota</taxon>
        <taxon>Alphaproteobacteria</taxon>
        <taxon>Hyphomicrobiales</taxon>
        <taxon>Lichenihabitantaceae</taxon>
        <taxon>Lichenibacterium</taxon>
    </lineage>
</organism>
<keyword evidence="1" id="KW-0812">Transmembrane</keyword>
<evidence type="ECO:0000313" key="3">
    <source>
        <dbReference type="Proteomes" id="UP000289411"/>
    </source>
</evidence>
<keyword evidence="1" id="KW-0472">Membrane</keyword>
<evidence type="ECO:0000256" key="1">
    <source>
        <dbReference type="SAM" id="Phobius"/>
    </source>
</evidence>